<keyword evidence="1" id="KW-0812">Transmembrane</keyword>
<evidence type="ECO:0000313" key="3">
    <source>
        <dbReference type="Proteomes" id="UP000602076"/>
    </source>
</evidence>
<proteinExistence type="predicted"/>
<gene>
    <name evidence="2" type="ORF">IEO70_14900</name>
</gene>
<dbReference type="AlphaFoldDB" id="A0A927D238"/>
<dbReference type="Proteomes" id="UP000602076">
    <property type="component" value="Unassembled WGS sequence"/>
</dbReference>
<feature type="transmembrane region" description="Helical" evidence="1">
    <location>
        <begin position="78"/>
        <end position="99"/>
    </location>
</feature>
<sequence length="135" mass="14919">MIPRIISNSYNLLLALGAFYLGLLMFMGKGAFDTYPPEWIGKIPFTGWAGIAIFGIIIFGIGNAIASAYGFVKKDKQIYIITISMGALFFLCTVASRILLGEWYLPTGQFLIFSVIQILVGLLGLIFSNRVILKR</sequence>
<dbReference type="RefSeq" id="WP_190999167.1">
    <property type="nucleotide sequence ID" value="NZ_JACXSI010000039.1"/>
</dbReference>
<dbReference type="EMBL" id="JACXSI010000039">
    <property type="protein sequence ID" value="MBD3109634.1"/>
    <property type="molecule type" value="Genomic_DNA"/>
</dbReference>
<comment type="caution">
    <text evidence="2">The sequence shown here is derived from an EMBL/GenBank/DDBJ whole genome shotgun (WGS) entry which is preliminary data.</text>
</comment>
<feature type="transmembrane region" description="Helical" evidence="1">
    <location>
        <begin position="12"/>
        <end position="28"/>
    </location>
</feature>
<keyword evidence="1" id="KW-0472">Membrane</keyword>
<organism evidence="2 3">
    <name type="scientific">Peribacillus faecalis</name>
    <dbReference type="NCBI Taxonomy" id="2772559"/>
    <lineage>
        <taxon>Bacteria</taxon>
        <taxon>Bacillati</taxon>
        <taxon>Bacillota</taxon>
        <taxon>Bacilli</taxon>
        <taxon>Bacillales</taxon>
        <taxon>Bacillaceae</taxon>
        <taxon>Peribacillus</taxon>
    </lineage>
</organism>
<evidence type="ECO:0000313" key="2">
    <source>
        <dbReference type="EMBL" id="MBD3109634.1"/>
    </source>
</evidence>
<feature type="transmembrane region" description="Helical" evidence="1">
    <location>
        <begin position="48"/>
        <end position="71"/>
    </location>
</feature>
<keyword evidence="1" id="KW-1133">Transmembrane helix</keyword>
<accession>A0A927D238</accession>
<name>A0A927D238_9BACI</name>
<reference evidence="2" key="1">
    <citation type="submission" date="2020-09" db="EMBL/GenBank/DDBJ databases">
        <title>Bacillus faecalis sp. nov., a moderately halophilic bacterium isolated from cow faeces.</title>
        <authorList>
            <person name="Jiang L."/>
            <person name="Lee J."/>
        </authorList>
    </citation>
    <scope>NUCLEOTIDE SEQUENCE</scope>
    <source>
        <strain evidence="2">AGMB 02131</strain>
    </source>
</reference>
<evidence type="ECO:0000256" key="1">
    <source>
        <dbReference type="SAM" id="Phobius"/>
    </source>
</evidence>
<feature type="transmembrane region" description="Helical" evidence="1">
    <location>
        <begin position="111"/>
        <end position="133"/>
    </location>
</feature>
<protein>
    <submittedName>
        <fullName evidence="2">Uncharacterized protein</fullName>
    </submittedName>
</protein>
<keyword evidence="3" id="KW-1185">Reference proteome</keyword>